<dbReference type="SUPFAM" id="SSF57924">
    <property type="entry name" value="Inhibitor of apoptosis (IAP) repeat"/>
    <property type="match status" value="3"/>
</dbReference>
<dbReference type="GO" id="GO:0070269">
    <property type="term" value="P:pyroptotic inflammatory response"/>
    <property type="evidence" value="ECO:0007669"/>
    <property type="project" value="TreeGrafter"/>
</dbReference>
<sequence length="1403" mass="157695">MKMTTQEEAEEKISQFDYALASELSSLLGIDAMAFMKEKEEEEHRDRAKMKKGFNSRMRSEANRLRTFVTYKTYSSWTPQDMAAAGFYFTGVKSGVQCFCCSLILFGTSTRRVPVESHKEFRPGCGFLLGRDVGNIGKYDVRVRTPEKEPSGVRARYGQEEARLESFRDWPFYVQAVSPKVLAAAGFIFTGKRDTVQCFSCGGCLGNWEEGDDPWQEHAKWFPKCEFLQSKKSSEEIAQYIQSYQGFVEVTGEHFVNSWVKRELPMASAYDNDSVFANEDLRQDTFRNWPREASAVAALVKAGLFYRGVEDQVQCFSCGGCMKNWQEGDDPLADHTKYFPSCPFLQNMKSSAEVIPDLQDCGKLPEIMETTSESKLEEPTAVSSLTPDAAPGEAPWCREAKSLSELLRSAYTSARFRHLSLLESPSGLPSDHLLGCDLALTAKRASSPVQEPLTLPEVLANLNSVMSVEGEAGSGKTVLLKKIAFLWASGCCPLLHRFQLVFYLSLSSISPDEGLAHIICDQLLAAGGTVSEMSLRSMTRQLGNRVLFLLDDYRARGSVPRVMETLIHRSHLSRTCRLIAVRTNRGRDIRRHVDTVLEIGVFPFYNTFSILRRLFPHDQPRLRKLLVHFGKNPQLQGIHKTPLFVAATCAYWFQYPSAQSFDHLAVFKAYMECLFLKHKTSAELFRGTVASCGELALKGFFSSRFEFSGDELAEAGVDEDEDLTMCLMSRFTAQRLRPVYQFLSPAFQEFLAGKRLSELLDSDKQEDQDLGLYYLKQINSPLLAGSSYRNFLKHVSSYSSTKVGPKVVSHLLHLADSRESLENPPGSGGCPQREEEMPPYAQAFRLLWQMWPEHCFPLLAEHLLDFSLRVAYESNTVATCAPFISKFLQGRSLPWGLLSSQYFFDHPESLQVLRSVTVSLTGSNPSPRLLHSEILGGCFDRSQTPTVDQDYASAFESLNEWEQDMVEKEENIKRYHKLQAQRTPDLSRGYWQLRPPPHKLPLLQVRVTHQSAAGPELLAALAAVFAASQRIELHVEESAGFLESVRPALQPSRAAVAKCALRGVPLSAAEQELLLALPALEALDVSGAGQVPDQIFPNLDKFPCLRELSVNLDSGPDVFSLLPEEFPNLHHMEKLLIQILDGCDASKLVKLIQNSPDLRVFRLNCCAFSDFESLMTALASCKKLNEITFCGPFFDAIPFVTILPSFTFLKILNLKDQQFPKETAEKFAGALGCLTDLEELVLPTGDEIYQVAKRIIQQCQRLLRLRVLSFLQILSDDSLAEIAKVSISGGFQKLEDLNLSINHKITQDGYRNFFQALDSLPNLRELNISRHFTECITAQASTVKALGQCVSRLPSLVLLTMLGWLLDAEDVTLLDAVKERHPQSKRLQIFWKWRLPFSPIIQK</sequence>
<keyword evidence="7" id="KW-0175">Coiled coil</keyword>
<dbReference type="PANTHER" id="PTHR46914">
    <property type="entry name" value="BACULOVIRAL IAP REPEAT-CONTAINING PROTEIN 1"/>
    <property type="match status" value="1"/>
</dbReference>
<dbReference type="Gene3D" id="3.40.50.300">
    <property type="entry name" value="P-loop containing nucleotide triphosphate hydrolases"/>
    <property type="match status" value="1"/>
</dbReference>
<dbReference type="GO" id="GO:0005524">
    <property type="term" value="F:ATP binding"/>
    <property type="evidence" value="ECO:0007669"/>
    <property type="project" value="UniProtKB-KW"/>
</dbReference>
<evidence type="ECO:0000313" key="11">
    <source>
        <dbReference type="Proteomes" id="UP000694398"/>
    </source>
</evidence>
<evidence type="ECO:0000256" key="7">
    <source>
        <dbReference type="SAM" id="Coils"/>
    </source>
</evidence>
<dbReference type="FunFam" id="3.40.50.300:FF:001126">
    <property type="entry name" value="Baculoviral IAP repeat-containing protein 1"/>
    <property type="match status" value="1"/>
</dbReference>
<dbReference type="PROSITE" id="PS01282">
    <property type="entry name" value="BIR_REPEAT_1"/>
    <property type="match status" value="2"/>
</dbReference>
<evidence type="ECO:0000256" key="5">
    <source>
        <dbReference type="ARBA" id="ARBA00022833"/>
    </source>
</evidence>
<dbReference type="PROSITE" id="PS50837">
    <property type="entry name" value="NACHT"/>
    <property type="match status" value="1"/>
</dbReference>
<dbReference type="GO" id="GO:0046872">
    <property type="term" value="F:metal ion binding"/>
    <property type="evidence" value="ECO:0007669"/>
    <property type="project" value="UniProtKB-KW"/>
</dbReference>
<accession>A0A8C2YHZ6</accession>
<dbReference type="CTD" id="4671"/>
<dbReference type="InterPro" id="IPR007111">
    <property type="entry name" value="NACHT_NTPase"/>
</dbReference>
<keyword evidence="4" id="KW-0547">Nucleotide-binding</keyword>
<dbReference type="SMART" id="SM00238">
    <property type="entry name" value="BIR"/>
    <property type="match status" value="3"/>
</dbReference>
<dbReference type="RefSeq" id="XP_005413973.1">
    <property type="nucleotide sequence ID" value="XM_005413916.2"/>
</dbReference>
<evidence type="ECO:0000256" key="6">
    <source>
        <dbReference type="ARBA" id="ARBA00022840"/>
    </source>
</evidence>
<dbReference type="PANTHER" id="PTHR46914:SF1">
    <property type="entry name" value="BACULOVIRAL IAP REPEAT-CONTAINING PROTEIN 1"/>
    <property type="match status" value="1"/>
</dbReference>
<dbReference type="Proteomes" id="UP000694398">
    <property type="component" value="Unassembled WGS sequence"/>
</dbReference>
<dbReference type="GO" id="GO:0072557">
    <property type="term" value="C:IPAF inflammasome complex"/>
    <property type="evidence" value="ECO:0007669"/>
    <property type="project" value="TreeGrafter"/>
</dbReference>
<feature type="coiled-coil region" evidence="7">
    <location>
        <begin position="951"/>
        <end position="978"/>
    </location>
</feature>
<gene>
    <name evidence="10" type="primary">Naip</name>
</gene>
<dbReference type="InterPro" id="IPR053882">
    <property type="entry name" value="Nlrc4-like_WHD"/>
</dbReference>
<dbReference type="GeneTree" id="ENSGT00940000163369"/>
<dbReference type="SUPFAM" id="SSF52047">
    <property type="entry name" value="RNI-like"/>
    <property type="match status" value="1"/>
</dbReference>
<keyword evidence="11" id="KW-1185">Reference proteome</keyword>
<dbReference type="GeneID" id="102024736"/>
<keyword evidence="5" id="KW-0862">Zinc</keyword>
<evidence type="ECO:0000256" key="2">
    <source>
        <dbReference type="ARBA" id="ARBA00022723"/>
    </source>
</evidence>
<evidence type="ECO:0000256" key="1">
    <source>
        <dbReference type="ARBA" id="ARBA00022703"/>
    </source>
</evidence>
<evidence type="ECO:0000256" key="4">
    <source>
        <dbReference type="ARBA" id="ARBA00022741"/>
    </source>
</evidence>
<dbReference type="InterPro" id="IPR027417">
    <property type="entry name" value="P-loop_NTPase"/>
</dbReference>
<dbReference type="CDD" id="cd00022">
    <property type="entry name" value="BIR"/>
    <property type="match status" value="3"/>
</dbReference>
<dbReference type="PROSITE" id="PS50143">
    <property type="entry name" value="BIR_REPEAT_2"/>
    <property type="match status" value="3"/>
</dbReference>
<organism evidence="10 11">
    <name type="scientific">Chinchilla lanigera</name>
    <name type="common">Long-tailed chinchilla</name>
    <name type="synonym">Chinchilla villidera</name>
    <dbReference type="NCBI Taxonomy" id="34839"/>
    <lineage>
        <taxon>Eukaryota</taxon>
        <taxon>Metazoa</taxon>
        <taxon>Chordata</taxon>
        <taxon>Craniata</taxon>
        <taxon>Vertebrata</taxon>
        <taxon>Euteleostomi</taxon>
        <taxon>Mammalia</taxon>
        <taxon>Eutheria</taxon>
        <taxon>Euarchontoglires</taxon>
        <taxon>Glires</taxon>
        <taxon>Rodentia</taxon>
        <taxon>Hystricomorpha</taxon>
        <taxon>Chinchillidae</taxon>
        <taxon>Chinchilla</taxon>
    </lineage>
</organism>
<evidence type="ECO:0000259" key="9">
    <source>
        <dbReference type="PROSITE" id="PS50837"/>
    </source>
</evidence>
<dbReference type="SUPFAM" id="SSF52540">
    <property type="entry name" value="P-loop containing nucleoside triphosphate hydrolases"/>
    <property type="match status" value="1"/>
</dbReference>
<evidence type="ECO:0000256" key="3">
    <source>
        <dbReference type="ARBA" id="ARBA00022737"/>
    </source>
</evidence>
<dbReference type="InterPro" id="IPR001370">
    <property type="entry name" value="BIR_rpt"/>
</dbReference>
<dbReference type="Pfam" id="PF22524">
    <property type="entry name" value="WHD_Nlrc4"/>
    <property type="match status" value="1"/>
</dbReference>
<dbReference type="GO" id="GO:0006915">
    <property type="term" value="P:apoptotic process"/>
    <property type="evidence" value="ECO:0007669"/>
    <property type="project" value="UniProtKB-KW"/>
</dbReference>
<dbReference type="Gene3D" id="1.10.1170.10">
    <property type="entry name" value="Inhibitor Of Apoptosis Protein (2mihbC-IAP-1), Chain A"/>
    <property type="match status" value="3"/>
</dbReference>
<dbReference type="InterPro" id="IPR040535">
    <property type="entry name" value="NLRC4_HD"/>
</dbReference>
<dbReference type="OMA" id="FENWPFY"/>
<dbReference type="Pfam" id="PF00653">
    <property type="entry name" value="BIR"/>
    <property type="match status" value="3"/>
</dbReference>
<protein>
    <recommendedName>
        <fullName evidence="9">NACHT domain-containing protein</fullName>
    </recommendedName>
</protein>
<dbReference type="InterPro" id="IPR028789">
    <property type="entry name" value="Naip"/>
</dbReference>
<reference evidence="10" key="2">
    <citation type="submission" date="2025-09" db="UniProtKB">
        <authorList>
            <consortium name="Ensembl"/>
        </authorList>
    </citation>
    <scope>IDENTIFICATION</scope>
</reference>
<feature type="region of interest" description="Disordered" evidence="8">
    <location>
        <begin position="371"/>
        <end position="390"/>
    </location>
</feature>
<dbReference type="GO" id="GO:0043027">
    <property type="term" value="F:cysteine-type endopeptidase inhibitor activity involved in apoptotic process"/>
    <property type="evidence" value="ECO:0007669"/>
    <property type="project" value="InterPro"/>
</dbReference>
<dbReference type="Gene3D" id="3.80.10.10">
    <property type="entry name" value="Ribonuclease Inhibitor"/>
    <property type="match status" value="1"/>
</dbReference>
<dbReference type="GO" id="GO:0043066">
    <property type="term" value="P:negative regulation of apoptotic process"/>
    <property type="evidence" value="ECO:0007669"/>
    <property type="project" value="InterPro"/>
</dbReference>
<dbReference type="InterPro" id="IPR032675">
    <property type="entry name" value="LRR_dom_sf"/>
</dbReference>
<dbReference type="Pfam" id="PF05729">
    <property type="entry name" value="NACHT"/>
    <property type="match status" value="1"/>
</dbReference>
<dbReference type="Ensembl" id="ENSCLAT00000000095.1">
    <property type="protein sequence ID" value="ENSCLAP00000000068.1"/>
    <property type="gene ID" value="ENSCLAG00000000091.1"/>
</dbReference>
<evidence type="ECO:0000256" key="8">
    <source>
        <dbReference type="SAM" id="MobiDB-lite"/>
    </source>
</evidence>
<dbReference type="GO" id="GO:0042742">
    <property type="term" value="P:defense response to bacterium"/>
    <property type="evidence" value="ECO:0007669"/>
    <property type="project" value="TreeGrafter"/>
</dbReference>
<reference evidence="10" key="1">
    <citation type="submission" date="2025-08" db="UniProtKB">
        <authorList>
            <consortium name="Ensembl"/>
        </authorList>
    </citation>
    <scope>IDENTIFICATION</scope>
</reference>
<keyword evidence="2" id="KW-0479">Metal-binding</keyword>
<keyword evidence="6" id="KW-0067">ATP-binding</keyword>
<dbReference type="FunFam" id="1.10.1170.10:FF:000013">
    <property type="entry name" value="Baculoviral IAP repeat-containing protein 1"/>
    <property type="match status" value="1"/>
</dbReference>
<keyword evidence="1" id="KW-0053">Apoptosis</keyword>
<feature type="domain" description="NACHT" evidence="9">
    <location>
        <begin position="464"/>
        <end position="758"/>
    </location>
</feature>
<evidence type="ECO:0000313" key="10">
    <source>
        <dbReference type="Ensembl" id="ENSCLAP00000000068.1"/>
    </source>
</evidence>
<dbReference type="Pfam" id="PF17889">
    <property type="entry name" value="NLRC4_HD"/>
    <property type="match status" value="1"/>
</dbReference>
<dbReference type="OrthoDB" id="4034597at2759"/>
<keyword evidence="3" id="KW-0677">Repeat</keyword>
<dbReference type="GO" id="GO:0016045">
    <property type="term" value="P:detection of bacterium"/>
    <property type="evidence" value="ECO:0007669"/>
    <property type="project" value="TreeGrafter"/>
</dbReference>
<name>A0A8C2YHZ6_CHILA</name>
<proteinExistence type="predicted"/>